<dbReference type="InterPro" id="IPR027417">
    <property type="entry name" value="P-loop_NTPase"/>
</dbReference>
<evidence type="ECO:0000313" key="6">
    <source>
        <dbReference type="Proteomes" id="UP000005238"/>
    </source>
</evidence>
<feature type="region of interest" description="Disordered" evidence="4">
    <location>
        <begin position="576"/>
        <end position="602"/>
    </location>
</feature>
<dbReference type="VEuPathDB" id="FungiDB:KRP23_12231"/>
<dbReference type="InterPro" id="IPR005654">
    <property type="entry name" value="ATPase_AFG1-like"/>
</dbReference>
<dbReference type="AlphaFoldDB" id="H3GSV1"/>
<dbReference type="GO" id="GO:0005739">
    <property type="term" value="C:mitochondrion"/>
    <property type="evidence" value="ECO:0000318"/>
    <property type="project" value="GO_Central"/>
</dbReference>
<dbReference type="Pfam" id="PF03969">
    <property type="entry name" value="AFG1_ATPase"/>
    <property type="match status" value="1"/>
</dbReference>
<dbReference type="PANTHER" id="PTHR12169">
    <property type="entry name" value="ATPASE N2B"/>
    <property type="match status" value="1"/>
</dbReference>
<feature type="compositionally biased region" description="Acidic residues" evidence="4">
    <location>
        <begin position="583"/>
        <end position="593"/>
    </location>
</feature>
<dbReference type="GO" id="GO:0005524">
    <property type="term" value="F:ATP binding"/>
    <property type="evidence" value="ECO:0007669"/>
    <property type="project" value="UniProtKB-KW"/>
</dbReference>
<protein>
    <recommendedName>
        <fullName evidence="7">AAA+ ATPase domain-containing protein</fullName>
    </recommendedName>
</protein>
<dbReference type="HOGENOM" id="CLU_453813_0_0_1"/>
<evidence type="ECO:0000256" key="4">
    <source>
        <dbReference type="SAM" id="MobiDB-lite"/>
    </source>
</evidence>
<evidence type="ECO:0000313" key="5">
    <source>
        <dbReference type="EnsemblProtists" id="Phyra80118"/>
    </source>
</evidence>
<dbReference type="Proteomes" id="UP000005238">
    <property type="component" value="Unassembled WGS sequence"/>
</dbReference>
<dbReference type="Gene3D" id="3.40.50.300">
    <property type="entry name" value="P-loop containing nucleotide triphosphate hydrolases"/>
    <property type="match status" value="1"/>
</dbReference>
<evidence type="ECO:0000256" key="3">
    <source>
        <dbReference type="ARBA" id="ARBA00022840"/>
    </source>
</evidence>
<dbReference type="InterPro" id="IPR040442">
    <property type="entry name" value="Pyrv_kinase-like_dom_sf"/>
</dbReference>
<evidence type="ECO:0008006" key="7">
    <source>
        <dbReference type="Google" id="ProtNLM"/>
    </source>
</evidence>
<dbReference type="SUPFAM" id="SSF52540">
    <property type="entry name" value="P-loop containing nucleoside triphosphate hydrolases"/>
    <property type="match status" value="1"/>
</dbReference>
<proteinExistence type="inferred from homology"/>
<dbReference type="NCBIfam" id="NF040713">
    <property type="entry name" value="ZapE"/>
    <property type="match status" value="1"/>
</dbReference>
<dbReference type="Gene3D" id="3.20.20.60">
    <property type="entry name" value="Phosphoenolpyruvate-binding domains"/>
    <property type="match status" value="1"/>
</dbReference>
<dbReference type="InParanoid" id="H3GSV1"/>
<dbReference type="GO" id="GO:0016887">
    <property type="term" value="F:ATP hydrolysis activity"/>
    <property type="evidence" value="ECO:0000318"/>
    <property type="project" value="GO_Central"/>
</dbReference>
<keyword evidence="6" id="KW-1185">Reference proteome</keyword>
<reference evidence="6" key="1">
    <citation type="journal article" date="2006" name="Science">
        <title>Phytophthora genome sequences uncover evolutionary origins and mechanisms of pathogenesis.</title>
        <authorList>
            <person name="Tyler B.M."/>
            <person name="Tripathy S."/>
            <person name="Zhang X."/>
            <person name="Dehal P."/>
            <person name="Jiang R.H."/>
            <person name="Aerts A."/>
            <person name="Arredondo F.D."/>
            <person name="Baxter L."/>
            <person name="Bensasson D."/>
            <person name="Beynon J.L."/>
            <person name="Chapman J."/>
            <person name="Damasceno C.M."/>
            <person name="Dorrance A.E."/>
            <person name="Dou D."/>
            <person name="Dickerman A.W."/>
            <person name="Dubchak I.L."/>
            <person name="Garbelotto M."/>
            <person name="Gijzen M."/>
            <person name="Gordon S.G."/>
            <person name="Govers F."/>
            <person name="Grunwald N.J."/>
            <person name="Huang W."/>
            <person name="Ivors K.L."/>
            <person name="Jones R.W."/>
            <person name="Kamoun S."/>
            <person name="Krampis K."/>
            <person name="Lamour K.H."/>
            <person name="Lee M.K."/>
            <person name="McDonald W.H."/>
            <person name="Medina M."/>
            <person name="Meijer H.J."/>
            <person name="Nordberg E.K."/>
            <person name="Maclean D.J."/>
            <person name="Ospina-Giraldo M.D."/>
            <person name="Morris P.F."/>
            <person name="Phuntumart V."/>
            <person name="Putnam N.H."/>
            <person name="Rash S."/>
            <person name="Rose J.K."/>
            <person name="Sakihama Y."/>
            <person name="Salamov A.A."/>
            <person name="Savidor A."/>
            <person name="Scheuring C.F."/>
            <person name="Smith B.M."/>
            <person name="Sobral B.W."/>
            <person name="Terry A."/>
            <person name="Torto-Alalibo T.A."/>
            <person name="Win J."/>
            <person name="Xu Z."/>
            <person name="Zhang H."/>
            <person name="Grigoriev I.V."/>
            <person name="Rokhsar D.S."/>
            <person name="Boore J.L."/>
        </authorList>
    </citation>
    <scope>NUCLEOTIDE SEQUENCE [LARGE SCALE GENOMIC DNA]</scope>
    <source>
        <strain evidence="6">Pr102</strain>
    </source>
</reference>
<accession>H3GSV1</accession>
<comment type="similarity">
    <text evidence="1">Belongs to the AFG1 ATPase family.</text>
</comment>
<dbReference type="VEuPathDB" id="FungiDB:KRP22_11803"/>
<evidence type="ECO:0000256" key="2">
    <source>
        <dbReference type="ARBA" id="ARBA00022741"/>
    </source>
</evidence>
<sequence>MDEAPVRYVCQTTKGPWVLLSITNVVLLRGQLTLEGIVEAPGHASHPLPTAGHEPASEWLAGEKQTGGCVLQLSNAAARTLTLLRRRKVSTLDIAIFKRNNKLVTFAMAYDYPPVVHVAGFDILQVGDSLGMVELVVYAQVVLSKVSCCRCAALMPAALGWSSSDLFSFQSSTLATSIPPSQHTLHGVYKQRADDGNVTYDPVQVRAVHHLDALYDSLAGYGGPKAKAASSASWWQKLTGKDEEPAQEAAPKGLYLHGGVGCGKTFVMDMLVDNVPVEHKQRVRFHEFMLDVHKQMHELRQHCWSRESWLLCFDEFQMTDVTDAPILRRVFSALLERGFVMVATSNRPPSELYKNGLQRELFVAFIDLLGERCNVVSLEDSTTDYRVLRGAVHADNVFEYPITPDTCAAFDYEFTTYGRGEETVETYVTTQGRQVHVPEATVKAGACRFSFRDLCDKPLGAADCLAISKAFSVVFVSDIPLLNAERLNQMRRFTTFVDCMYGRGVRLHCLAPERPERLYQVDVNMKSNGDEVFAFDRTVSRLTEMGSEAYLLAHSERREEFHGQCRAHLFLAPGTEGTAMDPVENEEECEEYEEPRAASAGK</sequence>
<keyword evidence="2" id="KW-0547">Nucleotide-binding</keyword>
<name>H3GSV1_PHYRM</name>
<dbReference type="EMBL" id="DS566043">
    <property type="status" value="NOT_ANNOTATED_CDS"/>
    <property type="molecule type" value="Genomic_DNA"/>
</dbReference>
<organism evidence="5 6">
    <name type="scientific">Phytophthora ramorum</name>
    <name type="common">Sudden oak death agent</name>
    <dbReference type="NCBI Taxonomy" id="164328"/>
    <lineage>
        <taxon>Eukaryota</taxon>
        <taxon>Sar</taxon>
        <taxon>Stramenopiles</taxon>
        <taxon>Oomycota</taxon>
        <taxon>Peronosporomycetes</taxon>
        <taxon>Peronosporales</taxon>
        <taxon>Peronosporaceae</taxon>
        <taxon>Phytophthora</taxon>
    </lineage>
</organism>
<keyword evidence="3" id="KW-0067">ATP-binding</keyword>
<dbReference type="eggNOG" id="KOG2383">
    <property type="taxonomic scope" value="Eukaryota"/>
</dbReference>
<reference evidence="5" key="2">
    <citation type="submission" date="2015-06" db="UniProtKB">
        <authorList>
            <consortium name="EnsemblProtists"/>
        </authorList>
    </citation>
    <scope>IDENTIFICATION</scope>
    <source>
        <strain evidence="5">Pr102</strain>
    </source>
</reference>
<dbReference type="EnsemblProtists" id="Phyra80118">
    <property type="protein sequence ID" value="Phyra80118"/>
    <property type="gene ID" value="Phyra80118"/>
</dbReference>
<dbReference type="GO" id="GO:0005737">
    <property type="term" value="C:cytoplasm"/>
    <property type="evidence" value="ECO:0000318"/>
    <property type="project" value="GO_Central"/>
</dbReference>
<dbReference type="FunFam" id="3.40.50.300:FF:004948">
    <property type="entry name" value="Uncharacterized protein"/>
    <property type="match status" value="1"/>
</dbReference>
<dbReference type="VEuPathDB" id="FungiDB:KRP23_9718"/>
<dbReference type="PANTHER" id="PTHR12169:SF6">
    <property type="entry name" value="AFG1-LIKE ATPASE"/>
    <property type="match status" value="1"/>
</dbReference>
<evidence type="ECO:0000256" key="1">
    <source>
        <dbReference type="ARBA" id="ARBA00010322"/>
    </source>
</evidence>